<accession>A0ACC0CJP3</accession>
<evidence type="ECO:0000313" key="2">
    <source>
        <dbReference type="Proteomes" id="UP001497680"/>
    </source>
</evidence>
<gene>
    <name evidence="1" type="ORF">F4821DRAFT_265735</name>
</gene>
<name>A0ACC0CJP3_9PEZI</name>
<sequence length="811" mass="91177">MNNLSELAPDRSPRDATAGSDQDQGQQESIEVSVEKTTQEAQRPVRRVCNTCRRRKVGCDKKQPCHNCERTNTECVYPTIQKPTSLPPEDSELWNEVRNLVPILKTLVNQMQDDTGSAGFEALSRNATETAMEPRGPQSPATGSRPSNAYGNSPSWQDHGDNQDATPLAHEANMNMTSTMIPIPASSGSEIAASLDQSRRLNDQLALQTDGDSNLFDSGSPSSSIASSWSPYGAGAGRLVRDLGRHKYIRGRFWEFLHNASETDDEDESSDESEEGDEDGSYSCPPETSTAHALLFNSLTPTPVIRSFHLPESQHLQAWQLYKQNVHPMTPILHIPTIEPTILAVARNSRGLIPPIEALTMVMHFAAVSSLRELDVLQVFGSPRSQLMPALRNAAEVALSRANILDTGDLMTLQAFIIFIFVLRSTDPTKSWTLSGLAIRILQSAGMHRDGDHLELDLFEAEMRRRLWWGLSSLDVPTSEDHSCSSTILEIGNSDTRIPLNVDDAQLYPEMTTYPAEFRGFTDMSLLVARSMSTDIWRTMYDTRRVDPLTSRNFASMTLNEKEKWVDKQYQNIKKDFRGWGDKLIALLAIAQNLRLFVHDDIESEEVVSESQSQDTFSAAITCMAHTQMMRTDPRYSNWSWFTNTFNEWYSFAVIIKQLHDKPVGRGTDKAWRVVEQFTLSRWESSHSRGVHQWRSVMKSVEKVRKRRKQVRRMKMSRSGESSSRTGYPRDPAFRRQPRGRPSPGNRISTGYSMSYDMQASMDLDGQLVHENDFMGGPMDISTSATMPLDLGQLNYPMDGALLGSQTNEQM</sequence>
<evidence type="ECO:0000313" key="1">
    <source>
        <dbReference type="EMBL" id="KAI6080610.1"/>
    </source>
</evidence>
<organism evidence="1 2">
    <name type="scientific">Hypoxylon rubiginosum</name>
    <dbReference type="NCBI Taxonomy" id="110542"/>
    <lineage>
        <taxon>Eukaryota</taxon>
        <taxon>Fungi</taxon>
        <taxon>Dikarya</taxon>
        <taxon>Ascomycota</taxon>
        <taxon>Pezizomycotina</taxon>
        <taxon>Sordariomycetes</taxon>
        <taxon>Xylariomycetidae</taxon>
        <taxon>Xylariales</taxon>
        <taxon>Hypoxylaceae</taxon>
        <taxon>Hypoxylon</taxon>
    </lineage>
</organism>
<comment type="caution">
    <text evidence="1">The sequence shown here is derived from an EMBL/GenBank/DDBJ whole genome shotgun (WGS) entry which is preliminary data.</text>
</comment>
<dbReference type="EMBL" id="MU394432">
    <property type="protein sequence ID" value="KAI6080610.1"/>
    <property type="molecule type" value="Genomic_DNA"/>
</dbReference>
<keyword evidence="2" id="KW-1185">Reference proteome</keyword>
<protein>
    <submittedName>
        <fullName evidence="1">Fungal-specific transcription factor domain-containing protein</fullName>
    </submittedName>
</protein>
<proteinExistence type="predicted"/>
<dbReference type="Proteomes" id="UP001497680">
    <property type="component" value="Unassembled WGS sequence"/>
</dbReference>
<reference evidence="1 2" key="1">
    <citation type="journal article" date="2022" name="New Phytol.">
        <title>Ecological generalism drives hyperdiversity of secondary metabolite gene clusters in xylarialean endophytes.</title>
        <authorList>
            <person name="Franco M.E.E."/>
            <person name="Wisecaver J.H."/>
            <person name="Arnold A.E."/>
            <person name="Ju Y.M."/>
            <person name="Slot J.C."/>
            <person name="Ahrendt S."/>
            <person name="Moore L.P."/>
            <person name="Eastman K.E."/>
            <person name="Scott K."/>
            <person name="Konkel Z."/>
            <person name="Mondo S.J."/>
            <person name="Kuo A."/>
            <person name="Hayes R.D."/>
            <person name="Haridas S."/>
            <person name="Andreopoulos B."/>
            <person name="Riley R."/>
            <person name="LaButti K."/>
            <person name="Pangilinan J."/>
            <person name="Lipzen A."/>
            <person name="Amirebrahimi M."/>
            <person name="Yan J."/>
            <person name="Adam C."/>
            <person name="Keymanesh K."/>
            <person name="Ng V."/>
            <person name="Louie K."/>
            <person name="Northen T."/>
            <person name="Drula E."/>
            <person name="Henrissat B."/>
            <person name="Hsieh H.M."/>
            <person name="Youens-Clark K."/>
            <person name="Lutzoni F."/>
            <person name="Miadlikowska J."/>
            <person name="Eastwood D.C."/>
            <person name="Hamelin R.C."/>
            <person name="Grigoriev I.V."/>
            <person name="U'Ren J.M."/>
        </authorList>
    </citation>
    <scope>NUCLEOTIDE SEQUENCE [LARGE SCALE GENOMIC DNA]</scope>
    <source>
        <strain evidence="1 2">ER1909</strain>
    </source>
</reference>